<dbReference type="EMBL" id="FYEH01000007">
    <property type="protein sequence ID" value="SNB70102.1"/>
    <property type="molecule type" value="Genomic_DNA"/>
</dbReference>
<feature type="domain" description="NADP-dependent oxidoreductase" evidence="1">
    <location>
        <begin position="20"/>
        <end position="329"/>
    </location>
</feature>
<accession>A0A212RCV4</accession>
<keyword evidence="3" id="KW-1185">Reference proteome</keyword>
<dbReference type="InterPro" id="IPR036812">
    <property type="entry name" value="NAD(P)_OxRdtase_dom_sf"/>
</dbReference>
<dbReference type="OrthoDB" id="9768851at2"/>
<evidence type="ECO:0000259" key="1">
    <source>
        <dbReference type="Pfam" id="PF00248"/>
    </source>
</evidence>
<dbReference type="SUPFAM" id="SSF51430">
    <property type="entry name" value="NAD(P)-linked oxidoreductase"/>
    <property type="match status" value="1"/>
</dbReference>
<name>A0A212RCV4_9PROT</name>
<dbReference type="Pfam" id="PF00248">
    <property type="entry name" value="Aldo_ket_red"/>
    <property type="match status" value="1"/>
</dbReference>
<organism evidence="2 3">
    <name type="scientific">Arboricoccus pini</name>
    <dbReference type="NCBI Taxonomy" id="1963835"/>
    <lineage>
        <taxon>Bacteria</taxon>
        <taxon>Pseudomonadati</taxon>
        <taxon>Pseudomonadota</taxon>
        <taxon>Alphaproteobacteria</taxon>
        <taxon>Geminicoccales</taxon>
        <taxon>Geminicoccaceae</taxon>
        <taxon>Arboricoccus</taxon>
    </lineage>
</organism>
<gene>
    <name evidence="2" type="ORF">SAMN07250955_107113</name>
</gene>
<proteinExistence type="predicted"/>
<dbReference type="AlphaFoldDB" id="A0A212RCV4"/>
<sequence>MALSLETRAVGRTGLDVPVLGLGGAPLGDIYAKLPEDQALATIENAYAAGIRLFDTAPLYGHGLSEHRFGHVLRTKPRDSYILSTKVGRWLEPAAPGTFDRGQWQNPLNFRLRVDYSYDGAMRAIDQSLQRLGIERIDIAFIHDLDIWTHGSREVFETHYKTAVEGAFKALARLREEGVIKALGLGVNEIEPCVRFARDADPDLFMLAGRYTLLEQGGLDDLFPLAEAKGFSFFLAGPFNSGILATGAVPGAKYNYQDAPPEILDRVREIEAVCARHGVRLPAAAIRFPLGHPRIAAIIPGAVRPAEVEANIELMTAALPPDLWTDLRAAGLLREGTPVPA</sequence>
<dbReference type="GO" id="GO:0005829">
    <property type="term" value="C:cytosol"/>
    <property type="evidence" value="ECO:0007669"/>
    <property type="project" value="TreeGrafter"/>
</dbReference>
<evidence type="ECO:0000313" key="2">
    <source>
        <dbReference type="EMBL" id="SNB70102.1"/>
    </source>
</evidence>
<dbReference type="PANTHER" id="PTHR42686:SF1">
    <property type="entry name" value="GH17980P-RELATED"/>
    <property type="match status" value="1"/>
</dbReference>
<evidence type="ECO:0000313" key="3">
    <source>
        <dbReference type="Proteomes" id="UP000197065"/>
    </source>
</evidence>
<dbReference type="PANTHER" id="PTHR42686">
    <property type="entry name" value="GH17980P-RELATED"/>
    <property type="match status" value="1"/>
</dbReference>
<dbReference type="GO" id="GO:0016491">
    <property type="term" value="F:oxidoreductase activity"/>
    <property type="evidence" value="ECO:0007669"/>
    <property type="project" value="InterPro"/>
</dbReference>
<dbReference type="InterPro" id="IPR020471">
    <property type="entry name" value="AKR"/>
</dbReference>
<dbReference type="RefSeq" id="WP_088561678.1">
    <property type="nucleotide sequence ID" value="NZ_FYEH01000007.1"/>
</dbReference>
<reference evidence="2 3" key="1">
    <citation type="submission" date="2017-06" db="EMBL/GenBank/DDBJ databases">
        <authorList>
            <person name="Kim H.J."/>
            <person name="Triplett B.A."/>
        </authorList>
    </citation>
    <scope>NUCLEOTIDE SEQUENCE [LARGE SCALE GENOMIC DNA]</scope>
    <source>
        <strain evidence="2 3">B29T1</strain>
    </source>
</reference>
<dbReference type="InterPro" id="IPR023210">
    <property type="entry name" value="NADP_OxRdtase_dom"/>
</dbReference>
<dbReference type="Proteomes" id="UP000197065">
    <property type="component" value="Unassembled WGS sequence"/>
</dbReference>
<dbReference type="Gene3D" id="3.20.20.100">
    <property type="entry name" value="NADP-dependent oxidoreductase domain"/>
    <property type="match status" value="1"/>
</dbReference>
<protein>
    <submittedName>
        <fullName evidence="2">D-threo-aldose 1-dehydrogenase</fullName>
    </submittedName>
</protein>